<dbReference type="EMBL" id="BDQV01000295">
    <property type="protein sequence ID" value="GAY62173.1"/>
    <property type="molecule type" value="Genomic_DNA"/>
</dbReference>
<evidence type="ECO:0000256" key="2">
    <source>
        <dbReference type="ARBA" id="ARBA00023242"/>
    </source>
</evidence>
<dbReference type="Proteomes" id="UP000236630">
    <property type="component" value="Unassembled WGS sequence"/>
</dbReference>
<evidence type="ECO:0000259" key="4">
    <source>
        <dbReference type="PROSITE" id="PS51015"/>
    </source>
</evidence>
<dbReference type="SUPFAM" id="SSF88697">
    <property type="entry name" value="PUA domain-like"/>
    <property type="match status" value="1"/>
</dbReference>
<dbReference type="PANTHER" id="PTHR45660">
    <property type="entry name" value="HISTONE-LYSINE N-METHYLTRANSFERASE SETMAR"/>
    <property type="match status" value="1"/>
</dbReference>
<proteinExistence type="predicted"/>
<dbReference type="GO" id="GO:0003690">
    <property type="term" value="F:double-stranded DNA binding"/>
    <property type="evidence" value="ECO:0007669"/>
    <property type="project" value="TreeGrafter"/>
</dbReference>
<name>A0A2H5QC77_CITUN</name>
<dbReference type="STRING" id="55188.A0A2H5QC77"/>
<dbReference type="GO" id="GO:0042054">
    <property type="term" value="F:histone methyltransferase activity"/>
    <property type="evidence" value="ECO:0007669"/>
    <property type="project" value="TreeGrafter"/>
</dbReference>
<evidence type="ECO:0000256" key="3">
    <source>
        <dbReference type="PROSITE-ProRule" id="PRU00358"/>
    </source>
</evidence>
<comment type="subcellular location">
    <subcellularLocation>
        <location evidence="1">Chromosome</location>
        <location evidence="1">Centromere</location>
    </subcellularLocation>
    <subcellularLocation>
        <location evidence="3">Nucleus</location>
    </subcellularLocation>
</comment>
<protein>
    <recommendedName>
        <fullName evidence="4">YDG domain-containing protein</fullName>
    </recommendedName>
</protein>
<dbReference type="InterPro" id="IPR015947">
    <property type="entry name" value="PUA-like_sf"/>
</dbReference>
<gene>
    <name evidence="5" type="ORF">CUMW_215690</name>
</gene>
<dbReference type="AlphaFoldDB" id="A0A2H5QC77"/>
<evidence type="ECO:0000313" key="6">
    <source>
        <dbReference type="Proteomes" id="UP000236630"/>
    </source>
</evidence>
<comment type="caution">
    <text evidence="5">The sequence shown here is derived from an EMBL/GenBank/DDBJ whole genome shotgun (WGS) entry which is preliminary data.</text>
</comment>
<dbReference type="Pfam" id="PF02182">
    <property type="entry name" value="SAD_SRA"/>
    <property type="match status" value="1"/>
</dbReference>
<dbReference type="InterPro" id="IPR036987">
    <property type="entry name" value="SRA-YDG_sf"/>
</dbReference>
<dbReference type="GO" id="GO:0005634">
    <property type="term" value="C:nucleus"/>
    <property type="evidence" value="ECO:0007669"/>
    <property type="project" value="UniProtKB-SubCell"/>
</dbReference>
<dbReference type="PANTHER" id="PTHR45660:SF46">
    <property type="entry name" value="HISTONE-LYSINE N-METHYLTRANSFERASE, H3 LYSINE-9 SPECIFIC SUVH6"/>
    <property type="match status" value="1"/>
</dbReference>
<keyword evidence="6" id="KW-1185">Reference proteome</keyword>
<organism evidence="5 6">
    <name type="scientific">Citrus unshiu</name>
    <name type="common">Satsuma mandarin</name>
    <name type="synonym">Citrus nobilis var. unshiu</name>
    <dbReference type="NCBI Taxonomy" id="55188"/>
    <lineage>
        <taxon>Eukaryota</taxon>
        <taxon>Viridiplantae</taxon>
        <taxon>Streptophyta</taxon>
        <taxon>Embryophyta</taxon>
        <taxon>Tracheophyta</taxon>
        <taxon>Spermatophyta</taxon>
        <taxon>Magnoliopsida</taxon>
        <taxon>eudicotyledons</taxon>
        <taxon>Gunneridae</taxon>
        <taxon>Pentapetalae</taxon>
        <taxon>rosids</taxon>
        <taxon>malvids</taxon>
        <taxon>Sapindales</taxon>
        <taxon>Rutaceae</taxon>
        <taxon>Aurantioideae</taxon>
        <taxon>Citrus</taxon>
    </lineage>
</organism>
<dbReference type="SMART" id="SM00466">
    <property type="entry name" value="SRA"/>
    <property type="match status" value="1"/>
</dbReference>
<dbReference type="InterPro" id="IPR051357">
    <property type="entry name" value="H3K9_HMTase_SUVAR3-9"/>
</dbReference>
<dbReference type="Gene3D" id="2.30.280.10">
    <property type="entry name" value="SRA-YDG"/>
    <property type="match status" value="1"/>
</dbReference>
<keyword evidence="2 3" id="KW-0539">Nucleus</keyword>
<dbReference type="InterPro" id="IPR003105">
    <property type="entry name" value="SRA_YDG"/>
</dbReference>
<feature type="domain" description="YDG" evidence="4">
    <location>
        <begin position="1"/>
        <end position="96"/>
    </location>
</feature>
<sequence length="96" mass="10421">MIGLHLQIQGGIDYVKRKGKNLATSIVASGGYDDNLDNSDVLIYTGQGGNGMNGGKEPEDQKLERGNLALANRTHEQNPARVIRGDTKAFESRTYT</sequence>
<dbReference type="PROSITE" id="PS51015">
    <property type="entry name" value="YDG"/>
    <property type="match status" value="1"/>
</dbReference>
<reference evidence="5 6" key="1">
    <citation type="journal article" date="2017" name="Front. Genet.">
        <title>Draft sequencing of the heterozygous diploid genome of Satsuma (Citrus unshiu Marc.) using a hybrid assembly approach.</title>
        <authorList>
            <person name="Shimizu T."/>
            <person name="Tanizawa Y."/>
            <person name="Mochizuki T."/>
            <person name="Nagasaki H."/>
            <person name="Yoshioka T."/>
            <person name="Toyoda A."/>
            <person name="Fujiyama A."/>
            <person name="Kaminuma E."/>
            <person name="Nakamura Y."/>
        </authorList>
    </citation>
    <scope>NUCLEOTIDE SEQUENCE [LARGE SCALE GENOMIC DNA]</scope>
    <source>
        <strain evidence="6">cv. Miyagawa wase</strain>
    </source>
</reference>
<dbReference type="GO" id="GO:0000775">
    <property type="term" value="C:chromosome, centromeric region"/>
    <property type="evidence" value="ECO:0007669"/>
    <property type="project" value="UniProtKB-SubCell"/>
</dbReference>
<accession>A0A2H5QC77</accession>
<evidence type="ECO:0000256" key="1">
    <source>
        <dbReference type="ARBA" id="ARBA00004584"/>
    </source>
</evidence>
<evidence type="ECO:0000313" key="5">
    <source>
        <dbReference type="EMBL" id="GAY62173.1"/>
    </source>
</evidence>